<feature type="compositionally biased region" description="Polar residues" evidence="2">
    <location>
        <begin position="1074"/>
        <end position="1104"/>
    </location>
</feature>
<reference evidence="4" key="2">
    <citation type="submission" date="2022-01" db="EMBL/GenBank/DDBJ databases">
        <authorList>
            <person name="Yamashiro T."/>
            <person name="Shiraishi A."/>
            <person name="Satake H."/>
            <person name="Nakayama K."/>
        </authorList>
    </citation>
    <scope>NUCLEOTIDE SEQUENCE</scope>
</reference>
<keyword evidence="4" id="KW-0808">Transferase</keyword>
<dbReference type="InterPro" id="IPR043128">
    <property type="entry name" value="Rev_trsase/Diguanyl_cyclase"/>
</dbReference>
<evidence type="ECO:0000313" key="4">
    <source>
        <dbReference type="EMBL" id="GJS65457.1"/>
    </source>
</evidence>
<dbReference type="GO" id="GO:0003964">
    <property type="term" value="F:RNA-directed DNA polymerase activity"/>
    <property type="evidence" value="ECO:0007669"/>
    <property type="project" value="UniProtKB-KW"/>
</dbReference>
<evidence type="ECO:0000259" key="3">
    <source>
        <dbReference type="Pfam" id="PF07727"/>
    </source>
</evidence>
<dbReference type="InterPro" id="IPR013103">
    <property type="entry name" value="RVT_2"/>
</dbReference>
<organism evidence="4 5">
    <name type="scientific">Tanacetum coccineum</name>
    <dbReference type="NCBI Taxonomy" id="301880"/>
    <lineage>
        <taxon>Eukaryota</taxon>
        <taxon>Viridiplantae</taxon>
        <taxon>Streptophyta</taxon>
        <taxon>Embryophyta</taxon>
        <taxon>Tracheophyta</taxon>
        <taxon>Spermatophyta</taxon>
        <taxon>Magnoliopsida</taxon>
        <taxon>eudicotyledons</taxon>
        <taxon>Gunneridae</taxon>
        <taxon>Pentapetalae</taxon>
        <taxon>asterids</taxon>
        <taxon>campanulids</taxon>
        <taxon>Asterales</taxon>
        <taxon>Asteraceae</taxon>
        <taxon>Asteroideae</taxon>
        <taxon>Anthemideae</taxon>
        <taxon>Anthemidinae</taxon>
        <taxon>Tanacetum</taxon>
    </lineage>
</organism>
<dbReference type="PANTHER" id="PTHR15503:SF45">
    <property type="entry name" value="RNA-DIRECTED DNA POLYMERASE HOMOLOG"/>
    <property type="match status" value="1"/>
</dbReference>
<dbReference type="EMBL" id="BQNB010009579">
    <property type="protein sequence ID" value="GJS65457.1"/>
    <property type="molecule type" value="Genomic_DNA"/>
</dbReference>
<dbReference type="SUPFAM" id="SSF56672">
    <property type="entry name" value="DNA/RNA polymerases"/>
    <property type="match status" value="2"/>
</dbReference>
<feature type="region of interest" description="Disordered" evidence="2">
    <location>
        <begin position="1074"/>
        <end position="1112"/>
    </location>
</feature>
<keyword evidence="1" id="KW-0175">Coiled coil</keyword>
<sequence length="1599" mass="181842">MLAQVSNQGNVGNQSGNVVNENVQENVGNVIVNGNRVGCLYMEFLSCNPKEYDGKGGDVVLTRWIEKMESVHDMSGCSIDQKVKYTAGSFVDKALTCHEMQKLESELWNHAMAGAGHAAYTDRFHELARLVPHLVTPESRMIKRYVYGLAPQIRRMVAATKSKTIQKVVQISSALTNEAVRNGSIKKMRLDDNKRTRTGNDFGTTINPVGRENTGTWPKGVPRNMNPVNAINPTVKACYKCGSTDHGQGRGNQGNQARGMAFMLGAEESRKDPNIVTAKFTLNNHFATTLFDSGADYSFVSTTFISMLGLEPSDLGFRYEIKIASRQLVEIDKVIKGCKLEIEGHVFDIDLIPFGHGSFDVVIGERPEEKARVLMSAKAGEKKKEEIVVVRDFPKELSGQLKELQDKGFIRPSSSPWGAPVLFVKKKDGSFRMCIDYRELNKLTVKNHYPLPRIDDLFDQLQGSYVGRDRSIRVIHLISQVRNFISSFKKDILFCLFVIEAIRLFLAYASFKDFVVYQMDVKSAFLYGNIEEEVYVCQPPGFEDPDFPDKVYKVEKALYGLHQAPRAWYETLSTYLLDNRFERGKIDKTLFIKRHKGLQVQQKKDKYVGEILKKIRFTEVKTASTPMETQKHLLKDEDGEEVDVHMYSSMIGSLMYLTSSRPDIMFAVCACARYQVNPKVSHLHAVKMIFRYLKGQPKLGFWYLKDSPFDLVAYTDSDYTGASLDRKSTIEEKAKKSVRLIMEKLVIRENRQSDLVSKRIERVVYVSCIKQFWTTGVVKKINGETKIHALVDGKKLVVTKASTRRDLQQADEGGVNYDVDGGMWMVASAAGGGQPTTTVARVGRSGAREGGKEEGGDMGYEKISQKLMFYKAFFSPQWKFLIHTVLQSLSSKTTACNEFSSTMASAVICLATNQKFNFSKFIFEGMLRNLDNVTTKFLMYPRFVQLFVNQQMEGMPTHKRKYIAPCHTKKVFGNMKRVGKDFSGNVTPLFPTMVVQNQAQTPTITETSTPTTTTIPTSIPTTIIQPTPSQPQKKHPRKHKRKATKVPQPSEPSHIADEAVYKDMEDRLVRAATTASSLEAEQDSGNINKTRSKATPNKHGSQGTRSGGGPRCQETMGVLLLKLGLREYLNFLMIYDSQEIESLEKKVKRLERSKKSRSHKLKRLYKVGLTTRIESSKEEDLGEDASKHGRISAIDADKDITMVIPFVDEQDVEMSEKEEDVALNAAKDGLNANDEVTVEEITLAQALQKMKSTTPKAKGAVIQEREQGISIKEQTRQHVQGKGKEKMIEPKRPLKKKDQIRLDEKTALRLQAQFDEEERFAKEEAQKIEKANIALIEEWDNIQAKIDTDYQLAERLQAEEQEELSVKEKTKLLKQLLDTRRKHFAEKRIEEKRNKPPTKAQQRKIMCNYLKNMEGYLKFKDFDVIQKMFDKAFKRVNTFDDYTTELLEELMQIIPDEEEVAIDAIPLAVKSPKIVGWKIYKKGKKSYYQIIRADGKSQMYMIFSHMLKSFDREDLEDLYKLVKAKYGSNKPVEDLDLLLWGDLVHSVILQSAQIYMLVEKRYPLTPPTLTQMLEKKFIIDYESEMAYQLIKSIVKLLEK</sequence>
<dbReference type="Gene3D" id="3.10.10.10">
    <property type="entry name" value="HIV Type 1 Reverse Transcriptase, subunit A, domain 1"/>
    <property type="match status" value="1"/>
</dbReference>
<keyword evidence="4" id="KW-0695">RNA-directed DNA polymerase</keyword>
<comment type="caution">
    <text evidence="4">The sequence shown here is derived from an EMBL/GenBank/DDBJ whole genome shotgun (WGS) entry which is preliminary data.</text>
</comment>
<protein>
    <submittedName>
        <fullName evidence="4">Reverse transcriptase domain-containing protein</fullName>
    </submittedName>
</protein>
<dbReference type="Proteomes" id="UP001151760">
    <property type="component" value="Unassembled WGS sequence"/>
</dbReference>
<evidence type="ECO:0000313" key="5">
    <source>
        <dbReference type="Proteomes" id="UP001151760"/>
    </source>
</evidence>
<feature type="domain" description="Reverse transcriptase Ty1/copia-type" evidence="3">
    <location>
        <begin position="497"/>
        <end position="594"/>
    </location>
</feature>
<evidence type="ECO:0000256" key="2">
    <source>
        <dbReference type="SAM" id="MobiDB-lite"/>
    </source>
</evidence>
<dbReference type="CDD" id="cd00303">
    <property type="entry name" value="retropepsin_like"/>
    <property type="match status" value="1"/>
</dbReference>
<dbReference type="PANTHER" id="PTHR15503">
    <property type="entry name" value="LDOC1 RELATED"/>
    <property type="match status" value="1"/>
</dbReference>
<feature type="region of interest" description="Disordered" evidence="2">
    <location>
        <begin position="194"/>
        <end position="226"/>
    </location>
</feature>
<dbReference type="Gene3D" id="2.40.70.10">
    <property type="entry name" value="Acid Proteases"/>
    <property type="match status" value="1"/>
</dbReference>
<keyword evidence="4" id="KW-0548">Nucleotidyltransferase</keyword>
<dbReference type="InterPro" id="IPR032567">
    <property type="entry name" value="RTL1-rel"/>
</dbReference>
<dbReference type="InterPro" id="IPR043502">
    <property type="entry name" value="DNA/RNA_pol_sf"/>
</dbReference>
<dbReference type="InterPro" id="IPR021109">
    <property type="entry name" value="Peptidase_aspartic_dom_sf"/>
</dbReference>
<evidence type="ECO:0000256" key="1">
    <source>
        <dbReference type="SAM" id="Coils"/>
    </source>
</evidence>
<dbReference type="Pfam" id="PF07727">
    <property type="entry name" value="RVT_2"/>
    <property type="match status" value="1"/>
</dbReference>
<reference evidence="4" key="1">
    <citation type="journal article" date="2022" name="Int. J. Mol. Sci.">
        <title>Draft Genome of Tanacetum Coccineum: Genomic Comparison of Closely Related Tanacetum-Family Plants.</title>
        <authorList>
            <person name="Yamashiro T."/>
            <person name="Shiraishi A."/>
            <person name="Nakayama K."/>
            <person name="Satake H."/>
        </authorList>
    </citation>
    <scope>NUCLEOTIDE SEQUENCE</scope>
</reference>
<name>A0ABQ4XKY3_9ASTR</name>
<accession>A0ABQ4XKY3</accession>
<dbReference type="Pfam" id="PF08284">
    <property type="entry name" value="RVP_2"/>
    <property type="match status" value="1"/>
</dbReference>
<proteinExistence type="predicted"/>
<dbReference type="Gene3D" id="3.30.70.270">
    <property type="match status" value="1"/>
</dbReference>
<gene>
    <name evidence="4" type="ORF">Tco_0680021</name>
</gene>
<feature type="compositionally biased region" description="Low complexity" evidence="2">
    <location>
        <begin position="1001"/>
        <end position="1031"/>
    </location>
</feature>
<feature type="compositionally biased region" description="Basic residues" evidence="2">
    <location>
        <begin position="1032"/>
        <end position="1044"/>
    </location>
</feature>
<feature type="region of interest" description="Disordered" evidence="2">
    <location>
        <begin position="1001"/>
        <end position="1055"/>
    </location>
</feature>
<dbReference type="CDD" id="cd01647">
    <property type="entry name" value="RT_LTR"/>
    <property type="match status" value="1"/>
</dbReference>
<feature type="coiled-coil region" evidence="1">
    <location>
        <begin position="1133"/>
        <end position="1160"/>
    </location>
</feature>
<keyword evidence="5" id="KW-1185">Reference proteome</keyword>